<comment type="caution">
    <text evidence="2">The sequence shown here is derived from an EMBL/GenBank/DDBJ whole genome shotgun (WGS) entry which is preliminary data.</text>
</comment>
<evidence type="ECO:0000256" key="1">
    <source>
        <dbReference type="SAM" id="Phobius"/>
    </source>
</evidence>
<dbReference type="STRING" id="537013.CLOSTMETH_01594"/>
<protein>
    <submittedName>
        <fullName evidence="2">Uncharacterized protein</fullName>
    </submittedName>
</protein>
<feature type="transmembrane region" description="Helical" evidence="1">
    <location>
        <begin position="12"/>
        <end position="33"/>
    </location>
</feature>
<gene>
    <name evidence="2" type="ORF">CLOSTMETH_01594</name>
</gene>
<dbReference type="Proteomes" id="UP000003340">
    <property type="component" value="Unassembled WGS sequence"/>
</dbReference>
<keyword evidence="1" id="KW-1133">Transmembrane helix</keyword>
<keyword evidence="1" id="KW-0472">Membrane</keyword>
<keyword evidence="3" id="KW-1185">Reference proteome</keyword>
<dbReference type="AlphaFoldDB" id="C0ECM3"/>
<reference evidence="2 3" key="2">
    <citation type="submission" date="2009-02" db="EMBL/GenBank/DDBJ databases">
        <title>Draft genome sequence of Clostridium methylpentosum (DSM 5476).</title>
        <authorList>
            <person name="Sudarsanam P."/>
            <person name="Ley R."/>
            <person name="Guruge J."/>
            <person name="Turnbaugh P.J."/>
            <person name="Mahowald M."/>
            <person name="Liep D."/>
            <person name="Gordon J."/>
        </authorList>
    </citation>
    <scope>NUCLEOTIDE SEQUENCE [LARGE SCALE GENOMIC DNA]</scope>
    <source>
        <strain evidence="2 3">DSM 5476</strain>
    </source>
</reference>
<organism evidence="2 3">
    <name type="scientific">[Clostridium] methylpentosum DSM 5476</name>
    <dbReference type="NCBI Taxonomy" id="537013"/>
    <lineage>
        <taxon>Bacteria</taxon>
        <taxon>Bacillati</taxon>
        <taxon>Bacillota</taxon>
        <taxon>Clostridia</taxon>
        <taxon>Eubacteriales</taxon>
        <taxon>Oscillospiraceae</taxon>
        <taxon>Oscillospiraceae incertae sedis</taxon>
    </lineage>
</organism>
<evidence type="ECO:0000313" key="2">
    <source>
        <dbReference type="EMBL" id="EEG30839.1"/>
    </source>
</evidence>
<name>C0ECM3_9FIRM</name>
<evidence type="ECO:0000313" key="3">
    <source>
        <dbReference type="Proteomes" id="UP000003340"/>
    </source>
</evidence>
<dbReference type="HOGENOM" id="CLU_2877921_0_0_9"/>
<dbReference type="EMBL" id="ACEC01000052">
    <property type="protein sequence ID" value="EEG30839.1"/>
    <property type="molecule type" value="Genomic_DNA"/>
</dbReference>
<sequence>MNFIVKCFDFTICLHHFLFFCLFSCAILIASMYTKSRSTGKAGANFYLEKLRSRQNESKRRIQ</sequence>
<accession>C0ECM3</accession>
<reference evidence="2 3" key="1">
    <citation type="submission" date="2009-01" db="EMBL/GenBank/DDBJ databases">
        <authorList>
            <person name="Fulton L."/>
            <person name="Clifton S."/>
            <person name="Fulton B."/>
            <person name="Xu J."/>
            <person name="Minx P."/>
            <person name="Pepin K.H."/>
            <person name="Johnson M."/>
            <person name="Bhonagiri V."/>
            <person name="Nash W.E."/>
            <person name="Mardis E.R."/>
            <person name="Wilson R.K."/>
        </authorList>
    </citation>
    <scope>NUCLEOTIDE SEQUENCE [LARGE SCALE GENOMIC DNA]</scope>
    <source>
        <strain evidence="2 3">DSM 5476</strain>
    </source>
</reference>
<keyword evidence="1" id="KW-0812">Transmembrane</keyword>
<proteinExistence type="predicted"/>